<dbReference type="AlphaFoldDB" id="A0A9P4I1Y5"/>
<keyword evidence="2" id="KW-0489">Methyltransferase</keyword>
<dbReference type="GO" id="GO:0008168">
    <property type="term" value="F:methyltransferase activity"/>
    <property type="evidence" value="ECO:0007669"/>
    <property type="project" value="UniProtKB-KW"/>
</dbReference>
<dbReference type="PANTHER" id="PTHR43591:SF10">
    <property type="entry name" value="ABC TRANSMEMBRANE TYPE-1 DOMAIN-CONTAINING PROTEIN-RELATED"/>
    <property type="match status" value="1"/>
</dbReference>
<dbReference type="Pfam" id="PF13489">
    <property type="entry name" value="Methyltransf_23"/>
    <property type="match status" value="1"/>
</dbReference>
<sequence length="319" mass="36559">MEADNSFDADSTFGGDSKASSTTSLRSEVFKYEIYNGRRYHGYKAGTYLYPNDEKELNRLDIEHHNQGLQLDGALHLSPLVDPQEILDLGTGTGIWAMDMADEYPSAQVMGTDLSPTQPPWVAPNINFEIDDFRQEWTYGPDRFDFIHARFLIASVEDFPALFRQAYHALKPGGWFEINEVETMVYCDDGTFPRDSSAIKWAGWLVEAFAKLGRPWPKGDELKTMVEGAGFVEVQLRELKRPTNDWPKDKKMKEIGRFTCLNYLEGLEGFTMGPFTRLLGWKEEEVQVLIANIRREFTTRSMHGYQKGYELCVRSLRSC</sequence>
<protein>
    <submittedName>
        <fullName evidence="2">S-adenosyl-L-methionine-dependent methyltransferase</fullName>
    </submittedName>
</protein>
<reference evidence="2" key="1">
    <citation type="journal article" date="2020" name="Stud. Mycol.">
        <title>101 Dothideomycetes genomes: a test case for predicting lifestyles and emergence of pathogens.</title>
        <authorList>
            <person name="Haridas S."/>
            <person name="Albert R."/>
            <person name="Binder M."/>
            <person name="Bloem J."/>
            <person name="Labutti K."/>
            <person name="Salamov A."/>
            <person name="Andreopoulos B."/>
            <person name="Baker S."/>
            <person name="Barry K."/>
            <person name="Bills G."/>
            <person name="Bluhm B."/>
            <person name="Cannon C."/>
            <person name="Castanera R."/>
            <person name="Culley D."/>
            <person name="Daum C."/>
            <person name="Ezra D."/>
            <person name="Gonzalez J."/>
            <person name="Henrissat B."/>
            <person name="Kuo A."/>
            <person name="Liang C."/>
            <person name="Lipzen A."/>
            <person name="Lutzoni F."/>
            <person name="Magnuson J."/>
            <person name="Mondo S."/>
            <person name="Nolan M."/>
            <person name="Ohm R."/>
            <person name="Pangilinan J."/>
            <person name="Park H.-J."/>
            <person name="Ramirez L."/>
            <person name="Alfaro M."/>
            <person name="Sun H."/>
            <person name="Tritt A."/>
            <person name="Yoshinaga Y."/>
            <person name="Zwiers L.-H."/>
            <person name="Turgeon B."/>
            <person name="Goodwin S."/>
            <person name="Spatafora J."/>
            <person name="Crous P."/>
            <person name="Grigoriev I."/>
        </authorList>
    </citation>
    <scope>NUCLEOTIDE SEQUENCE</scope>
    <source>
        <strain evidence="2">CBS 121410</strain>
    </source>
</reference>
<organism evidence="2 3">
    <name type="scientific">Saccharata proteae CBS 121410</name>
    <dbReference type="NCBI Taxonomy" id="1314787"/>
    <lineage>
        <taxon>Eukaryota</taxon>
        <taxon>Fungi</taxon>
        <taxon>Dikarya</taxon>
        <taxon>Ascomycota</taxon>
        <taxon>Pezizomycotina</taxon>
        <taxon>Dothideomycetes</taxon>
        <taxon>Dothideomycetes incertae sedis</taxon>
        <taxon>Botryosphaeriales</taxon>
        <taxon>Saccharataceae</taxon>
        <taxon>Saccharata</taxon>
    </lineage>
</organism>
<comment type="caution">
    <text evidence="2">The sequence shown here is derived from an EMBL/GenBank/DDBJ whole genome shotgun (WGS) entry which is preliminary data.</text>
</comment>
<dbReference type="EMBL" id="ML978711">
    <property type="protein sequence ID" value="KAF2092084.1"/>
    <property type="molecule type" value="Genomic_DNA"/>
</dbReference>
<dbReference type="SUPFAM" id="SSF53335">
    <property type="entry name" value="S-adenosyl-L-methionine-dependent methyltransferases"/>
    <property type="match status" value="1"/>
</dbReference>
<dbReference type="InterPro" id="IPR029063">
    <property type="entry name" value="SAM-dependent_MTases_sf"/>
</dbReference>
<keyword evidence="3" id="KW-1185">Reference proteome</keyword>
<evidence type="ECO:0000256" key="1">
    <source>
        <dbReference type="SAM" id="MobiDB-lite"/>
    </source>
</evidence>
<dbReference type="CDD" id="cd02440">
    <property type="entry name" value="AdoMet_MTases"/>
    <property type="match status" value="1"/>
</dbReference>
<keyword evidence="2" id="KW-0808">Transferase</keyword>
<proteinExistence type="predicted"/>
<dbReference type="GO" id="GO:0032259">
    <property type="term" value="P:methylation"/>
    <property type="evidence" value="ECO:0007669"/>
    <property type="project" value="UniProtKB-KW"/>
</dbReference>
<name>A0A9P4I1Y5_9PEZI</name>
<dbReference type="OrthoDB" id="2013972at2759"/>
<gene>
    <name evidence="2" type="ORF">K490DRAFT_32819</name>
</gene>
<dbReference type="Proteomes" id="UP000799776">
    <property type="component" value="Unassembled WGS sequence"/>
</dbReference>
<evidence type="ECO:0000313" key="3">
    <source>
        <dbReference type="Proteomes" id="UP000799776"/>
    </source>
</evidence>
<evidence type="ECO:0000313" key="2">
    <source>
        <dbReference type="EMBL" id="KAF2092084.1"/>
    </source>
</evidence>
<feature type="region of interest" description="Disordered" evidence="1">
    <location>
        <begin position="1"/>
        <end position="21"/>
    </location>
</feature>
<dbReference type="Gene3D" id="3.40.50.150">
    <property type="entry name" value="Vaccinia Virus protein VP39"/>
    <property type="match status" value="1"/>
</dbReference>
<dbReference type="PANTHER" id="PTHR43591">
    <property type="entry name" value="METHYLTRANSFERASE"/>
    <property type="match status" value="1"/>
</dbReference>
<accession>A0A9P4I1Y5</accession>